<keyword evidence="13" id="KW-1185">Reference proteome</keyword>
<dbReference type="InterPro" id="IPR002076">
    <property type="entry name" value="ELO_fam"/>
</dbReference>
<keyword evidence="6 10" id="KW-1133">Transmembrane helix</keyword>
<accession>A0A9Q0S3X4</accession>
<dbReference type="PANTHER" id="PTHR11157">
    <property type="entry name" value="FATTY ACID ACYL TRANSFERASE-RELATED"/>
    <property type="match status" value="1"/>
</dbReference>
<feature type="transmembrane region" description="Helical" evidence="10">
    <location>
        <begin position="57"/>
        <end position="76"/>
    </location>
</feature>
<gene>
    <name evidence="12" type="primary">Elovl4</name>
    <name evidence="12" type="ORF">Bhyg_09411</name>
</gene>
<sequence length="366" mass="43132">MENLFGVSFEWWEKGRSPLLDSWPLFGSPLPIASILFTYLIFVLHLGPKFMKNRKPFNLKIAIILYNALQVCYNAYGLSLVIRGPLLDSWPLFGSPLPIASILFTYLIFVLHLGPKFMKNRKPFNLKIAIILYNALQVCYNAYGLSLAVRHKLFWKYLFSFNCFEKSVTDDVFIYRVAWIMTMNKLLDLVDTIFFVLCKKQSHVSFLHVQHHFLTLSITWAYVKYFPIREIMIAMLCNTIVHTVMYFYYFLAALGPAYKKYLWWKKYLTVMQIVQFVVVISYLTASIWLSCDYNMKIVYPFISYGIFNLFLFVKFFVKTYNSEELLKDKVSICGSLQFSHNYTEDLEQQHGRKGEEHTSTNYKKRS</sequence>
<evidence type="ECO:0000256" key="3">
    <source>
        <dbReference type="ARBA" id="ARBA00022679"/>
    </source>
</evidence>
<evidence type="ECO:0000256" key="9">
    <source>
        <dbReference type="ARBA" id="ARBA00023160"/>
    </source>
</evidence>
<feature type="transmembrane region" description="Helical" evidence="10">
    <location>
        <begin position="96"/>
        <end position="114"/>
    </location>
</feature>
<comment type="subcellular location">
    <subcellularLocation>
        <location evidence="1">Membrane</location>
        <topology evidence="1">Multi-pass membrane protein</topology>
    </subcellularLocation>
</comment>
<name>A0A9Q0S3X4_9DIPT</name>
<keyword evidence="9 10" id="KW-0275">Fatty acid biosynthesis</keyword>
<dbReference type="AlphaFoldDB" id="A0A9Q0S3X4"/>
<dbReference type="Proteomes" id="UP001151699">
    <property type="component" value="Chromosome B"/>
</dbReference>
<feature type="transmembrane region" description="Helical" evidence="10">
    <location>
        <begin position="23"/>
        <end position="45"/>
    </location>
</feature>
<evidence type="ECO:0000256" key="1">
    <source>
        <dbReference type="ARBA" id="ARBA00004141"/>
    </source>
</evidence>
<comment type="similarity">
    <text evidence="10">Belongs to the ELO family.</text>
</comment>
<dbReference type="GO" id="GO:0034626">
    <property type="term" value="P:fatty acid elongation, polyunsaturated fatty acid"/>
    <property type="evidence" value="ECO:0007669"/>
    <property type="project" value="TreeGrafter"/>
</dbReference>
<organism evidence="12 13">
    <name type="scientific">Pseudolycoriella hygida</name>
    <dbReference type="NCBI Taxonomy" id="35572"/>
    <lineage>
        <taxon>Eukaryota</taxon>
        <taxon>Metazoa</taxon>
        <taxon>Ecdysozoa</taxon>
        <taxon>Arthropoda</taxon>
        <taxon>Hexapoda</taxon>
        <taxon>Insecta</taxon>
        <taxon>Pterygota</taxon>
        <taxon>Neoptera</taxon>
        <taxon>Endopterygota</taxon>
        <taxon>Diptera</taxon>
        <taxon>Nematocera</taxon>
        <taxon>Sciaroidea</taxon>
        <taxon>Sciaridae</taxon>
        <taxon>Pseudolycoriella</taxon>
    </lineage>
</organism>
<keyword evidence="2 10" id="KW-0444">Lipid biosynthesis</keyword>
<feature type="compositionally biased region" description="Basic and acidic residues" evidence="11">
    <location>
        <begin position="347"/>
        <end position="358"/>
    </location>
</feature>
<dbReference type="GO" id="GO:0042761">
    <property type="term" value="P:very long-chain fatty acid biosynthetic process"/>
    <property type="evidence" value="ECO:0007669"/>
    <property type="project" value="TreeGrafter"/>
</dbReference>
<dbReference type="GO" id="GO:0005789">
    <property type="term" value="C:endoplasmic reticulum membrane"/>
    <property type="evidence" value="ECO:0007669"/>
    <property type="project" value="TreeGrafter"/>
</dbReference>
<evidence type="ECO:0000256" key="4">
    <source>
        <dbReference type="ARBA" id="ARBA00022692"/>
    </source>
</evidence>
<evidence type="ECO:0000256" key="8">
    <source>
        <dbReference type="ARBA" id="ARBA00023136"/>
    </source>
</evidence>
<evidence type="ECO:0000313" key="13">
    <source>
        <dbReference type="Proteomes" id="UP001151699"/>
    </source>
</evidence>
<keyword evidence="5 10" id="KW-0276">Fatty acid metabolism</keyword>
<comment type="catalytic activity">
    <reaction evidence="10">
        <text>a very-long-chain acyl-CoA + malonyl-CoA + H(+) = a very-long-chain 3-oxoacyl-CoA + CO2 + CoA</text>
        <dbReference type="Rhea" id="RHEA:32727"/>
        <dbReference type="ChEBI" id="CHEBI:15378"/>
        <dbReference type="ChEBI" id="CHEBI:16526"/>
        <dbReference type="ChEBI" id="CHEBI:57287"/>
        <dbReference type="ChEBI" id="CHEBI:57384"/>
        <dbReference type="ChEBI" id="CHEBI:90725"/>
        <dbReference type="ChEBI" id="CHEBI:90736"/>
        <dbReference type="EC" id="2.3.1.199"/>
    </reaction>
</comment>
<dbReference type="GO" id="GO:0019367">
    <property type="term" value="P:fatty acid elongation, saturated fatty acid"/>
    <property type="evidence" value="ECO:0007669"/>
    <property type="project" value="TreeGrafter"/>
</dbReference>
<evidence type="ECO:0000256" key="7">
    <source>
        <dbReference type="ARBA" id="ARBA00023098"/>
    </source>
</evidence>
<evidence type="ECO:0000256" key="6">
    <source>
        <dbReference type="ARBA" id="ARBA00022989"/>
    </source>
</evidence>
<keyword evidence="3 10" id="KW-0808">Transferase</keyword>
<evidence type="ECO:0000256" key="10">
    <source>
        <dbReference type="RuleBase" id="RU361115"/>
    </source>
</evidence>
<protein>
    <recommendedName>
        <fullName evidence="10">Elongation of very long chain fatty acids protein</fullName>
        <ecNumber evidence="10">2.3.1.199</ecNumber>
    </recommendedName>
    <alternativeName>
        <fullName evidence="10">Very-long-chain 3-oxoacyl-CoA synthase</fullName>
    </alternativeName>
</protein>
<keyword evidence="7 10" id="KW-0443">Lipid metabolism</keyword>
<dbReference type="PANTHER" id="PTHR11157:SF103">
    <property type="entry name" value="ELONGATION OF VERY LONG CHAIN FATTY ACIDS PROTEIN"/>
    <property type="match status" value="1"/>
</dbReference>
<keyword evidence="4 10" id="KW-0812">Transmembrane</keyword>
<dbReference type="GO" id="GO:0009922">
    <property type="term" value="F:fatty acid elongase activity"/>
    <property type="evidence" value="ECO:0007669"/>
    <property type="project" value="UniProtKB-EC"/>
</dbReference>
<evidence type="ECO:0000256" key="2">
    <source>
        <dbReference type="ARBA" id="ARBA00022516"/>
    </source>
</evidence>
<evidence type="ECO:0000256" key="5">
    <source>
        <dbReference type="ARBA" id="ARBA00022832"/>
    </source>
</evidence>
<evidence type="ECO:0000256" key="11">
    <source>
        <dbReference type="SAM" id="MobiDB-lite"/>
    </source>
</evidence>
<feature type="transmembrane region" description="Helical" evidence="10">
    <location>
        <begin position="267"/>
        <end position="285"/>
    </location>
</feature>
<dbReference type="Pfam" id="PF01151">
    <property type="entry name" value="ELO"/>
    <property type="match status" value="2"/>
</dbReference>
<dbReference type="OrthoDB" id="434092at2759"/>
<reference evidence="12" key="1">
    <citation type="submission" date="2022-07" db="EMBL/GenBank/DDBJ databases">
        <authorList>
            <person name="Trinca V."/>
            <person name="Uliana J.V.C."/>
            <person name="Torres T.T."/>
            <person name="Ward R.J."/>
            <person name="Monesi N."/>
        </authorList>
    </citation>
    <scope>NUCLEOTIDE SEQUENCE</scope>
    <source>
        <strain evidence="12">HSMRA1968</strain>
        <tissue evidence="12">Whole embryos</tissue>
    </source>
</reference>
<dbReference type="GO" id="GO:0030148">
    <property type="term" value="P:sphingolipid biosynthetic process"/>
    <property type="evidence" value="ECO:0007669"/>
    <property type="project" value="TreeGrafter"/>
</dbReference>
<proteinExistence type="inferred from homology"/>
<evidence type="ECO:0000313" key="12">
    <source>
        <dbReference type="EMBL" id="KAJ6644442.1"/>
    </source>
</evidence>
<feature type="transmembrane region" description="Helical" evidence="10">
    <location>
        <begin position="231"/>
        <end position="255"/>
    </location>
</feature>
<dbReference type="EMBL" id="WJQU01000002">
    <property type="protein sequence ID" value="KAJ6644442.1"/>
    <property type="molecule type" value="Genomic_DNA"/>
</dbReference>
<feature type="region of interest" description="Disordered" evidence="11">
    <location>
        <begin position="346"/>
        <end position="366"/>
    </location>
</feature>
<comment type="caution">
    <text evidence="12">The sequence shown here is derived from an EMBL/GenBank/DDBJ whole genome shotgun (WGS) entry which is preliminary data.</text>
</comment>
<keyword evidence="8 10" id="KW-0472">Membrane</keyword>
<dbReference type="EC" id="2.3.1.199" evidence="10"/>
<dbReference type="GO" id="GO:0034625">
    <property type="term" value="P:fatty acid elongation, monounsaturated fatty acid"/>
    <property type="evidence" value="ECO:0007669"/>
    <property type="project" value="TreeGrafter"/>
</dbReference>
<feature type="transmembrane region" description="Helical" evidence="10">
    <location>
        <begin position="297"/>
        <end position="317"/>
    </location>
</feature>